<dbReference type="GO" id="GO:0042026">
    <property type="term" value="P:protein refolding"/>
    <property type="evidence" value="ECO:0007669"/>
    <property type="project" value="UniProtKB-UniRule"/>
</dbReference>
<dbReference type="PROSITE" id="PS00296">
    <property type="entry name" value="CHAPERONINS_CPN60"/>
    <property type="match status" value="1"/>
</dbReference>
<keyword evidence="2 6" id="KW-0547">Nucleotide-binding</keyword>
<dbReference type="SUPFAM" id="SSF54849">
    <property type="entry name" value="GroEL-intermediate domain like"/>
    <property type="match status" value="1"/>
</dbReference>
<dbReference type="SUPFAM" id="SSF48592">
    <property type="entry name" value="GroEL equatorial domain-like"/>
    <property type="match status" value="1"/>
</dbReference>
<dbReference type="InterPro" id="IPR027409">
    <property type="entry name" value="GroEL-like_apical_dom_sf"/>
</dbReference>
<feature type="binding site" evidence="6">
    <location>
        <begin position="30"/>
        <end position="33"/>
    </location>
    <ligand>
        <name>ATP</name>
        <dbReference type="ChEBI" id="CHEBI:30616"/>
    </ligand>
</feature>
<keyword evidence="6" id="KW-0963">Cytoplasm</keyword>
<dbReference type="FunFam" id="3.50.7.10:FF:000001">
    <property type="entry name" value="60 kDa chaperonin"/>
    <property type="match status" value="1"/>
</dbReference>
<gene>
    <name evidence="6 9" type="primary">groL</name>
    <name evidence="6" type="synonym">groEL</name>
    <name evidence="9" type="ORF">F3S47_13000</name>
</gene>
<feature type="binding site" evidence="6">
    <location>
        <position position="496"/>
    </location>
    <ligand>
        <name>ATP</name>
        <dbReference type="ChEBI" id="CHEBI:30616"/>
    </ligand>
</feature>
<dbReference type="GO" id="GO:0140662">
    <property type="term" value="F:ATP-dependent protein folding chaperone"/>
    <property type="evidence" value="ECO:0007669"/>
    <property type="project" value="InterPro"/>
</dbReference>
<evidence type="ECO:0000256" key="5">
    <source>
        <dbReference type="ARBA" id="ARBA00023235"/>
    </source>
</evidence>
<dbReference type="InterPro" id="IPR002423">
    <property type="entry name" value="Cpn60/GroEL/TCP-1"/>
</dbReference>
<evidence type="ECO:0000313" key="9">
    <source>
        <dbReference type="EMBL" id="KAA9006696.1"/>
    </source>
</evidence>
<keyword evidence="10" id="KW-1185">Reference proteome</keyword>
<dbReference type="GO" id="GO:0005524">
    <property type="term" value="F:ATP binding"/>
    <property type="evidence" value="ECO:0007669"/>
    <property type="project" value="UniProtKB-UniRule"/>
</dbReference>
<comment type="subcellular location">
    <subcellularLocation>
        <location evidence="6">Cytoplasm</location>
    </subcellularLocation>
</comment>
<dbReference type="Gene3D" id="3.50.7.10">
    <property type="entry name" value="GroEL"/>
    <property type="match status" value="1"/>
</dbReference>
<dbReference type="GO" id="GO:0051082">
    <property type="term" value="F:unfolded protein binding"/>
    <property type="evidence" value="ECO:0007669"/>
    <property type="project" value="UniProtKB-UniRule"/>
</dbReference>
<dbReference type="InterPro" id="IPR027410">
    <property type="entry name" value="TCP-1-like_intermed_sf"/>
</dbReference>
<dbReference type="Gene3D" id="3.30.260.10">
    <property type="entry name" value="TCP-1-like chaperonin intermediate domain"/>
    <property type="match status" value="1"/>
</dbReference>
<evidence type="ECO:0000256" key="3">
    <source>
        <dbReference type="ARBA" id="ARBA00022840"/>
    </source>
</evidence>
<dbReference type="AlphaFoldDB" id="A0A5J5GEM6"/>
<dbReference type="HAMAP" id="MF_00600">
    <property type="entry name" value="CH60"/>
    <property type="match status" value="1"/>
</dbReference>
<name>A0A5J5GEM6_9RHOB</name>
<evidence type="ECO:0000313" key="10">
    <source>
        <dbReference type="Proteomes" id="UP000326554"/>
    </source>
</evidence>
<dbReference type="GO" id="GO:0005737">
    <property type="term" value="C:cytoplasm"/>
    <property type="evidence" value="ECO:0007669"/>
    <property type="project" value="UniProtKB-SubCell"/>
</dbReference>
<protein>
    <recommendedName>
        <fullName evidence="6">Chaperonin GroEL</fullName>
        <ecNumber evidence="6">5.6.1.7</ecNumber>
    </recommendedName>
    <alternativeName>
        <fullName evidence="6">60 kDa chaperonin</fullName>
    </alternativeName>
    <alternativeName>
        <fullName evidence="6">Chaperonin-60</fullName>
        <shortName evidence="6">Cpn60</shortName>
    </alternativeName>
</protein>
<dbReference type="EC" id="5.6.1.7" evidence="6"/>
<comment type="function">
    <text evidence="6 8">Together with its co-chaperonin GroES, plays an essential role in assisting protein folding. The GroEL-GroES system forms a nano-cage that allows encapsulation of the non-native substrate proteins and provides a physical environment optimized to promote and accelerate protein folding.</text>
</comment>
<keyword evidence="4 6" id="KW-0143">Chaperone</keyword>
<evidence type="ECO:0000256" key="2">
    <source>
        <dbReference type="ARBA" id="ARBA00022741"/>
    </source>
</evidence>
<dbReference type="Pfam" id="PF00118">
    <property type="entry name" value="Cpn60_TCP1"/>
    <property type="match status" value="1"/>
</dbReference>
<dbReference type="NCBIfam" id="NF009489">
    <property type="entry name" value="PRK12851.1"/>
    <property type="match status" value="1"/>
</dbReference>
<reference evidence="9 10" key="1">
    <citation type="submission" date="2019-09" db="EMBL/GenBank/DDBJ databases">
        <authorList>
            <person name="Park J.-S."/>
            <person name="Choi H.-J."/>
        </authorList>
    </citation>
    <scope>NUCLEOTIDE SEQUENCE [LARGE SCALE GENOMIC DNA]</scope>
    <source>
        <strain evidence="9 10">176SS1-4</strain>
    </source>
</reference>
<keyword evidence="3 6" id="KW-0067">ATP-binding</keyword>
<proteinExistence type="inferred from homology"/>
<evidence type="ECO:0000256" key="6">
    <source>
        <dbReference type="HAMAP-Rule" id="MF_00600"/>
    </source>
</evidence>
<dbReference type="CDD" id="cd03344">
    <property type="entry name" value="GroEL"/>
    <property type="match status" value="1"/>
</dbReference>
<dbReference type="InterPro" id="IPR027413">
    <property type="entry name" value="GROEL-like_equatorial_sf"/>
</dbReference>
<comment type="caution">
    <text evidence="6">Lacks conserved residue(s) required for the propagation of feature annotation.</text>
</comment>
<dbReference type="NCBIfam" id="NF009488">
    <property type="entry name" value="PRK12850.1"/>
    <property type="match status" value="1"/>
</dbReference>
<feature type="binding site" evidence="6">
    <location>
        <position position="415"/>
    </location>
    <ligand>
        <name>ATP</name>
        <dbReference type="ChEBI" id="CHEBI:30616"/>
    </ligand>
</feature>
<dbReference type="NCBIfam" id="TIGR02348">
    <property type="entry name" value="GroEL"/>
    <property type="match status" value="1"/>
</dbReference>
<comment type="caution">
    <text evidence="9">The sequence shown here is derived from an EMBL/GenBank/DDBJ whole genome shotgun (WGS) entry which is preliminary data.</text>
</comment>
<feature type="binding site" evidence="6">
    <location>
        <begin position="480"/>
        <end position="482"/>
    </location>
    <ligand>
        <name>ATP</name>
        <dbReference type="ChEBI" id="CHEBI:30616"/>
    </ligand>
</feature>
<sequence length="540" mass="57314">MDYKKLLFRSDAREALLRGTRALADALRITLGPRSKSVLIQKSFGAPLVCDDGVTIAKEFRLQDREEDMGAQLLRQAAERTGEAVGDGTTTSTILANALFSDGVRNVAAGASGIDLKRGFEDGLAAAVAALREISRPIDSRTDKRQVASISAHGDESIGELVAEAMEDVGDEGSIVIEDSRTTETVLEIVEGMQFDRGYISPYFVTDSETLTARLESPLVLLHEKKLTSLKSLVPLLEAIMQADQSLLIVAEDLSDEVIATLVVNRLRGTLRVVAVKAPGFGDRRRAMLEDIATLTGCHLVSSDLGVDLEKLTIGDLGAATSVRVDRESTVIVGGAGEPEAIKGRIAQIRHQIEESSSDYDREKLRERAAKLSGGVAVIRVGAATEAELRARKDALDDAIHATKAAVEEGVVPGGGLALVRAAAAVEAAAKDKDGDRRTGILCLARALGEPARQIAENSAMDGGVVLSEMKKGTGAWGFDAAQARYVDLMEAGIMDPTKVVRIALENAVSVAGTLLLTEATMAIVHEDDDHAAREADAFA</sequence>
<evidence type="ECO:0000256" key="8">
    <source>
        <dbReference type="RuleBase" id="RU000419"/>
    </source>
</evidence>
<dbReference type="PANTHER" id="PTHR45633">
    <property type="entry name" value="60 KDA HEAT SHOCK PROTEIN, MITOCHONDRIAL"/>
    <property type="match status" value="1"/>
</dbReference>
<dbReference type="InterPro" id="IPR001844">
    <property type="entry name" value="Cpn60/GroEL"/>
</dbReference>
<dbReference type="GO" id="GO:0016853">
    <property type="term" value="F:isomerase activity"/>
    <property type="evidence" value="ECO:0007669"/>
    <property type="project" value="UniProtKB-KW"/>
</dbReference>
<evidence type="ECO:0000256" key="1">
    <source>
        <dbReference type="ARBA" id="ARBA00006607"/>
    </source>
</evidence>
<dbReference type="NCBIfam" id="NF000592">
    <property type="entry name" value="PRK00013.1"/>
    <property type="match status" value="1"/>
</dbReference>
<accession>A0A5J5GEM6</accession>
<evidence type="ECO:0000256" key="7">
    <source>
        <dbReference type="RuleBase" id="RU000418"/>
    </source>
</evidence>
<keyword evidence="5 6" id="KW-0413">Isomerase</keyword>
<dbReference type="InterPro" id="IPR018370">
    <property type="entry name" value="Chaperonin_Cpn60_CS"/>
</dbReference>
<evidence type="ECO:0000256" key="4">
    <source>
        <dbReference type="ARBA" id="ARBA00023186"/>
    </source>
</evidence>
<feature type="binding site" evidence="6">
    <location>
        <begin position="87"/>
        <end position="91"/>
    </location>
    <ligand>
        <name>ATP</name>
        <dbReference type="ChEBI" id="CHEBI:30616"/>
    </ligand>
</feature>
<dbReference type="PRINTS" id="PR00298">
    <property type="entry name" value="CHAPERONIN60"/>
</dbReference>
<dbReference type="EMBL" id="VYQE01000004">
    <property type="protein sequence ID" value="KAA9006696.1"/>
    <property type="molecule type" value="Genomic_DNA"/>
</dbReference>
<dbReference type="SUPFAM" id="SSF52029">
    <property type="entry name" value="GroEL apical domain-like"/>
    <property type="match status" value="1"/>
</dbReference>
<comment type="similarity">
    <text evidence="1 6 7">Belongs to the chaperonin (HSP60) family.</text>
</comment>
<dbReference type="Proteomes" id="UP000326554">
    <property type="component" value="Unassembled WGS sequence"/>
</dbReference>
<dbReference type="NCBIfam" id="NF009487">
    <property type="entry name" value="PRK12849.1"/>
    <property type="match status" value="1"/>
</dbReference>
<dbReference type="Gene3D" id="1.10.560.10">
    <property type="entry name" value="GroEL-like equatorial domain"/>
    <property type="match status" value="1"/>
</dbReference>
<comment type="subunit">
    <text evidence="6 8">Forms a cylinder of 14 subunits composed of two heptameric rings stacked back-to-back. Interacts with the co-chaperonin GroES.</text>
</comment>
<dbReference type="RefSeq" id="WP_150445714.1">
    <property type="nucleotide sequence ID" value="NZ_VYQE01000004.1"/>
</dbReference>
<organism evidence="9 10">
    <name type="scientific">Histidinibacterium aquaticum</name>
    <dbReference type="NCBI Taxonomy" id="2613962"/>
    <lineage>
        <taxon>Bacteria</taxon>
        <taxon>Pseudomonadati</taxon>
        <taxon>Pseudomonadota</taxon>
        <taxon>Alphaproteobacteria</taxon>
        <taxon>Rhodobacterales</taxon>
        <taxon>Paracoccaceae</taxon>
        <taxon>Histidinibacterium</taxon>
    </lineage>
</organism>